<dbReference type="InterPro" id="IPR050342">
    <property type="entry name" value="HMGB"/>
</dbReference>
<evidence type="ECO:0000259" key="4">
    <source>
        <dbReference type="PROSITE" id="PS50118"/>
    </source>
</evidence>
<reference evidence="5 6" key="1">
    <citation type="journal article" date="2010" name="Cell">
        <title>The genome of Naegleria gruberi illuminates early eukaryotic versatility.</title>
        <authorList>
            <person name="Fritz-Laylin L.K."/>
            <person name="Prochnik S.E."/>
            <person name="Ginger M.L."/>
            <person name="Dacks J.B."/>
            <person name="Carpenter M.L."/>
            <person name="Field M.C."/>
            <person name="Kuo A."/>
            <person name="Paredez A."/>
            <person name="Chapman J."/>
            <person name="Pham J."/>
            <person name="Shu S."/>
            <person name="Neupane R."/>
            <person name="Cipriano M."/>
            <person name="Mancuso J."/>
            <person name="Tu H."/>
            <person name="Salamov A."/>
            <person name="Lindquist E."/>
            <person name="Shapiro H."/>
            <person name="Lucas S."/>
            <person name="Grigoriev I.V."/>
            <person name="Cande W.Z."/>
            <person name="Fulton C."/>
            <person name="Rokhsar D.S."/>
            <person name="Dawson S.C."/>
        </authorList>
    </citation>
    <scope>NUCLEOTIDE SEQUENCE [LARGE SCALE GENOMIC DNA]</scope>
    <source>
        <strain evidence="5 6">NEG-M</strain>
    </source>
</reference>
<sequence length="521" mass="59378">MEFLSSNNIGFMQQRGSFPLRNNLVTNISAAIDEHLKLLGSGCPITNQSQTGYLNINQVLTQYLTQSSNPVFNSMLDHSNYNLNNTYPTHLQLVPQQHIHTDINTTQSSSIIYHSIEDCIIDENNLFSNINVLNADETKQTKILVMPTVLYGKYLQPVLDRIKESLIQNEHGLTCTDISLANEPTMSLGVSDQKEDMIRTVDSDMSESEEEDDDKRINQLDKSSAIESSIIPKNSNNNYSKISNKKGIKKKRKYIKSGLFRKDRNGHFLFSSADRSRLASLIDTTHGSINPGSEVLESSDSNNTHSTVSSSPVNPSNVSAEVVEEDRLGFELYCRETVPLHRDAASNSLLLREQWKALMQDERDRYLKRSVVMGVAQLGDLSNSELFLQLDDEFSEIIKDNNGKYSRVKRPLNAYNIFCKVHFPEFQEQYPDLTINQISKFIGEKWKSLSNDEKQPYIEKSKNSTPVLKKPLNAYNIFCKIHFLEFQQQHPNLTINQISKKVAEAWKSLSEEEKNSYKSRK</sequence>
<dbReference type="Pfam" id="PF00505">
    <property type="entry name" value="HMG_box"/>
    <property type="match status" value="2"/>
</dbReference>
<feature type="region of interest" description="Disordered" evidence="3">
    <location>
        <begin position="202"/>
        <end position="243"/>
    </location>
</feature>
<dbReference type="OrthoDB" id="1919336at2759"/>
<accession>D2UY07</accession>
<gene>
    <name evidence="5" type="ORF">NAEGRDRAFT_77740</name>
</gene>
<dbReference type="Proteomes" id="UP000006671">
    <property type="component" value="Unassembled WGS sequence"/>
</dbReference>
<keyword evidence="2" id="KW-0539">Nucleus</keyword>
<dbReference type="InterPro" id="IPR036910">
    <property type="entry name" value="HMG_box_dom_sf"/>
</dbReference>
<feature type="region of interest" description="Disordered" evidence="3">
    <location>
        <begin position="289"/>
        <end position="318"/>
    </location>
</feature>
<feature type="compositionally biased region" description="Acidic residues" evidence="3">
    <location>
        <begin position="204"/>
        <end position="213"/>
    </location>
</feature>
<dbReference type="GO" id="GO:0003677">
    <property type="term" value="F:DNA binding"/>
    <property type="evidence" value="ECO:0007669"/>
    <property type="project" value="UniProtKB-UniRule"/>
</dbReference>
<dbReference type="KEGG" id="ngr:NAEGRDRAFT_77740"/>
<keyword evidence="1 2" id="KW-0238">DNA-binding</keyword>
<name>D2UY07_NAEGR</name>
<dbReference type="SMART" id="SM00398">
    <property type="entry name" value="HMG"/>
    <property type="match status" value="2"/>
</dbReference>
<feature type="domain" description="HMG box" evidence="4">
    <location>
        <begin position="468"/>
        <end position="521"/>
    </location>
</feature>
<feature type="DNA-binding region" description="HMG box" evidence="2">
    <location>
        <begin position="408"/>
        <end position="476"/>
    </location>
</feature>
<feature type="DNA-binding region" description="HMG box" evidence="2">
    <location>
        <begin position="468"/>
        <end position="521"/>
    </location>
</feature>
<protein>
    <submittedName>
        <fullName evidence="5">HMG-box domain-containing protein</fullName>
    </submittedName>
</protein>
<evidence type="ECO:0000256" key="3">
    <source>
        <dbReference type="SAM" id="MobiDB-lite"/>
    </source>
</evidence>
<evidence type="ECO:0000256" key="2">
    <source>
        <dbReference type="PROSITE-ProRule" id="PRU00267"/>
    </source>
</evidence>
<organism evidence="6">
    <name type="scientific">Naegleria gruberi</name>
    <name type="common">Amoeba</name>
    <dbReference type="NCBI Taxonomy" id="5762"/>
    <lineage>
        <taxon>Eukaryota</taxon>
        <taxon>Discoba</taxon>
        <taxon>Heterolobosea</taxon>
        <taxon>Tetramitia</taxon>
        <taxon>Eutetramitia</taxon>
        <taxon>Vahlkampfiidae</taxon>
        <taxon>Naegleria</taxon>
    </lineage>
</organism>
<dbReference type="AlphaFoldDB" id="D2UY07"/>
<dbReference type="eggNOG" id="KOG0528">
    <property type="taxonomic scope" value="Eukaryota"/>
</dbReference>
<dbReference type="GeneID" id="8859038"/>
<feature type="domain" description="HMG box" evidence="4">
    <location>
        <begin position="408"/>
        <end position="476"/>
    </location>
</feature>
<dbReference type="PANTHER" id="PTHR48112">
    <property type="entry name" value="HIGH MOBILITY GROUP PROTEIN DSP1"/>
    <property type="match status" value="1"/>
</dbReference>
<evidence type="ECO:0000313" key="6">
    <source>
        <dbReference type="Proteomes" id="UP000006671"/>
    </source>
</evidence>
<dbReference type="GO" id="GO:0005634">
    <property type="term" value="C:nucleus"/>
    <property type="evidence" value="ECO:0007669"/>
    <property type="project" value="UniProtKB-UniRule"/>
</dbReference>
<keyword evidence="6" id="KW-1185">Reference proteome</keyword>
<dbReference type="STRING" id="5762.D2UY07"/>
<dbReference type="SUPFAM" id="SSF47095">
    <property type="entry name" value="HMG-box"/>
    <property type="match status" value="2"/>
</dbReference>
<dbReference type="CDD" id="cd00084">
    <property type="entry name" value="HMG-box_SF"/>
    <property type="match status" value="2"/>
</dbReference>
<proteinExistence type="predicted"/>
<dbReference type="PROSITE" id="PS50118">
    <property type="entry name" value="HMG_BOX_2"/>
    <property type="match status" value="2"/>
</dbReference>
<dbReference type="InterPro" id="IPR009071">
    <property type="entry name" value="HMG_box_dom"/>
</dbReference>
<dbReference type="VEuPathDB" id="AmoebaDB:NAEGRDRAFT_77740"/>
<dbReference type="InParanoid" id="D2UY07"/>
<dbReference type="EMBL" id="GG738845">
    <property type="protein sequence ID" value="EFC50715.1"/>
    <property type="molecule type" value="Genomic_DNA"/>
</dbReference>
<feature type="compositionally biased region" description="Low complexity" evidence="3">
    <location>
        <begin position="298"/>
        <end position="318"/>
    </location>
</feature>
<feature type="compositionally biased region" description="Low complexity" evidence="3">
    <location>
        <begin position="228"/>
        <end position="242"/>
    </location>
</feature>
<evidence type="ECO:0000313" key="5">
    <source>
        <dbReference type="EMBL" id="EFC50715.1"/>
    </source>
</evidence>
<evidence type="ECO:0000256" key="1">
    <source>
        <dbReference type="ARBA" id="ARBA00023125"/>
    </source>
</evidence>
<dbReference type="RefSeq" id="XP_002683459.1">
    <property type="nucleotide sequence ID" value="XM_002683413.1"/>
</dbReference>
<dbReference type="Gene3D" id="1.10.30.10">
    <property type="entry name" value="High mobility group box domain"/>
    <property type="match status" value="2"/>
</dbReference>